<keyword evidence="6" id="KW-1133">Transmembrane helix</keyword>
<name>A0A2U1NKX6_ARTAN</name>
<dbReference type="GO" id="GO:0000785">
    <property type="term" value="C:chromatin"/>
    <property type="evidence" value="ECO:0007669"/>
    <property type="project" value="TreeGrafter"/>
</dbReference>
<keyword evidence="1" id="KW-0479">Metal-binding</keyword>
<evidence type="ECO:0000256" key="6">
    <source>
        <dbReference type="SAM" id="Phobius"/>
    </source>
</evidence>
<evidence type="ECO:0000256" key="1">
    <source>
        <dbReference type="ARBA" id="ARBA00022723"/>
    </source>
</evidence>
<feature type="compositionally biased region" description="Low complexity" evidence="5">
    <location>
        <begin position="592"/>
        <end position="602"/>
    </location>
</feature>
<dbReference type="PANTHER" id="PTHR10782:SF80">
    <property type="entry name" value="CHROMATIN REGULATOR PHD FAMILY"/>
    <property type="match status" value="1"/>
</dbReference>
<proteinExistence type="predicted"/>
<evidence type="ECO:0000256" key="4">
    <source>
        <dbReference type="PROSITE-ProRule" id="PRU00452"/>
    </source>
</evidence>
<dbReference type="STRING" id="35608.A0A2U1NKX6"/>
<dbReference type="SUPFAM" id="SSF57903">
    <property type="entry name" value="FYVE/PHD zinc finger"/>
    <property type="match status" value="1"/>
</dbReference>
<feature type="transmembrane region" description="Helical" evidence="6">
    <location>
        <begin position="57"/>
        <end position="77"/>
    </location>
</feature>
<evidence type="ECO:0000256" key="2">
    <source>
        <dbReference type="ARBA" id="ARBA00022771"/>
    </source>
</evidence>
<evidence type="ECO:0000313" key="8">
    <source>
        <dbReference type="EMBL" id="PWA74162.1"/>
    </source>
</evidence>
<feature type="transmembrane region" description="Helical" evidence="6">
    <location>
        <begin position="6"/>
        <end position="23"/>
    </location>
</feature>
<evidence type="ECO:0000313" key="9">
    <source>
        <dbReference type="Proteomes" id="UP000245207"/>
    </source>
</evidence>
<dbReference type="Proteomes" id="UP000245207">
    <property type="component" value="Unassembled WGS sequence"/>
</dbReference>
<feature type="compositionally biased region" description="Polar residues" evidence="5">
    <location>
        <begin position="575"/>
        <end position="591"/>
    </location>
</feature>
<feature type="region of interest" description="Disordered" evidence="5">
    <location>
        <begin position="573"/>
        <end position="637"/>
    </location>
</feature>
<dbReference type="AlphaFoldDB" id="A0A2U1NKX6"/>
<gene>
    <name evidence="8" type="ORF">CTI12_AA254830</name>
</gene>
<dbReference type="PROSITE" id="PS51044">
    <property type="entry name" value="ZF_SP_RING"/>
    <property type="match status" value="1"/>
</dbReference>
<dbReference type="OrthoDB" id="28127at2759"/>
<keyword evidence="6" id="KW-0472">Membrane</keyword>
<evidence type="ECO:0000259" key="7">
    <source>
        <dbReference type="PROSITE" id="PS51044"/>
    </source>
</evidence>
<feature type="compositionally biased region" description="Low complexity" evidence="5">
    <location>
        <begin position="545"/>
        <end position="554"/>
    </location>
</feature>
<dbReference type="GO" id="GO:0008270">
    <property type="term" value="F:zinc ion binding"/>
    <property type="evidence" value="ECO:0007669"/>
    <property type="project" value="UniProtKB-KW"/>
</dbReference>
<keyword evidence="3" id="KW-0862">Zinc</keyword>
<feature type="compositionally biased region" description="Polar residues" evidence="5">
    <location>
        <begin position="622"/>
        <end position="637"/>
    </location>
</feature>
<dbReference type="InterPro" id="IPR013083">
    <property type="entry name" value="Znf_RING/FYVE/PHD"/>
</dbReference>
<keyword evidence="2 4" id="KW-0863">Zinc-finger</keyword>
<accession>A0A2U1NKX6</accession>
<dbReference type="EMBL" id="PKPP01002610">
    <property type="protein sequence ID" value="PWA74162.1"/>
    <property type="molecule type" value="Genomic_DNA"/>
</dbReference>
<evidence type="ECO:0000256" key="3">
    <source>
        <dbReference type="ARBA" id="ARBA00022833"/>
    </source>
</evidence>
<dbReference type="InterPro" id="IPR004181">
    <property type="entry name" value="Znf_MIZ"/>
</dbReference>
<keyword evidence="6" id="KW-0812">Transmembrane</keyword>
<dbReference type="GO" id="GO:0061665">
    <property type="term" value="F:SUMO ligase activity"/>
    <property type="evidence" value="ECO:0007669"/>
    <property type="project" value="TreeGrafter"/>
</dbReference>
<feature type="domain" description="SP-RING-type" evidence="7">
    <location>
        <begin position="377"/>
        <end position="460"/>
    </location>
</feature>
<organism evidence="8 9">
    <name type="scientific">Artemisia annua</name>
    <name type="common">Sweet wormwood</name>
    <dbReference type="NCBI Taxonomy" id="35608"/>
    <lineage>
        <taxon>Eukaryota</taxon>
        <taxon>Viridiplantae</taxon>
        <taxon>Streptophyta</taxon>
        <taxon>Embryophyta</taxon>
        <taxon>Tracheophyta</taxon>
        <taxon>Spermatophyta</taxon>
        <taxon>Magnoliopsida</taxon>
        <taxon>eudicotyledons</taxon>
        <taxon>Gunneridae</taxon>
        <taxon>Pentapetalae</taxon>
        <taxon>asterids</taxon>
        <taxon>campanulids</taxon>
        <taxon>Asterales</taxon>
        <taxon>Asteraceae</taxon>
        <taxon>Asteroideae</taxon>
        <taxon>Anthemideae</taxon>
        <taxon>Artemisiinae</taxon>
        <taxon>Artemisia</taxon>
    </lineage>
</organism>
<protein>
    <submittedName>
        <fullName evidence="8">Zinc finger, PHD-type</fullName>
    </submittedName>
</protein>
<dbReference type="GO" id="GO:0016925">
    <property type="term" value="P:protein sumoylation"/>
    <property type="evidence" value="ECO:0007669"/>
    <property type="project" value="TreeGrafter"/>
</dbReference>
<evidence type="ECO:0000256" key="5">
    <source>
        <dbReference type="SAM" id="MobiDB-lite"/>
    </source>
</evidence>
<feature type="region of interest" description="Disordered" evidence="5">
    <location>
        <begin position="524"/>
        <end position="554"/>
    </location>
</feature>
<sequence length="637" mass="69979">MEDDDIVTYMYALCVPVVAANVLRRWQFRKLALFRVKELKDVLSHLCLSKTGSNQPFAGIVVILVFPFVANEILAYIHTRSSAIYYHSLCDCCRTELTERILALLSNKEASDLKNKLIQKEDLSMLINDIYRKMTITGANGPVTGGGNVWIRKEVIVDQKVRCPCGGSAKTKFMIQIVSAQCSDPQCRIWQHIPCVVIPMELTEGAPPAPSQHYCEVCRIDRCDPSQPLHMEASFRFTRKSVHILKNAGYDVQAWCVLLNDSVPFRMQWPLYSDLKVNGTPVKTIDRPGWKMLGANGRDDGPSISAFLVEGSNKISLSGSDTRTFCFGVRLVKQRTIQEVISFIPSEQEGETFSEAVARVCRCVGRGVAAANDDSSSDLDVIADHLTVNLRCPMSGCRMKTAARFKGCVHLLGFDLHTLVQINQRSRKTYFSGYLHNQGTNFDLITVLDITEIEVKSDGSWRAKIGHPIMELGQWHVSDGSLCKSDSNINCTPNKNYNLTSGIINRSSSSLRYESIIILSDSDEEDDDTVSAKGASIPNESPNGSSSALTNKSSSSLGDQSVIVLIDWDEDNEDTVSATGGSIPGQSPNGCSSSLTQKSSSSVVDHRVIVLSDSDEEDDDSVSATRVSTPGSDSSSR</sequence>
<dbReference type="PANTHER" id="PTHR10782">
    <property type="entry name" value="ZINC FINGER MIZ DOMAIN-CONTAINING PROTEIN"/>
    <property type="match status" value="1"/>
</dbReference>
<reference evidence="8 9" key="1">
    <citation type="journal article" date="2018" name="Mol. Plant">
        <title>The genome of Artemisia annua provides insight into the evolution of Asteraceae family and artemisinin biosynthesis.</title>
        <authorList>
            <person name="Shen Q."/>
            <person name="Zhang L."/>
            <person name="Liao Z."/>
            <person name="Wang S."/>
            <person name="Yan T."/>
            <person name="Shi P."/>
            <person name="Liu M."/>
            <person name="Fu X."/>
            <person name="Pan Q."/>
            <person name="Wang Y."/>
            <person name="Lv Z."/>
            <person name="Lu X."/>
            <person name="Zhang F."/>
            <person name="Jiang W."/>
            <person name="Ma Y."/>
            <person name="Chen M."/>
            <person name="Hao X."/>
            <person name="Li L."/>
            <person name="Tang Y."/>
            <person name="Lv G."/>
            <person name="Zhou Y."/>
            <person name="Sun X."/>
            <person name="Brodelius P.E."/>
            <person name="Rose J.K.C."/>
            <person name="Tang K."/>
        </authorList>
    </citation>
    <scope>NUCLEOTIDE SEQUENCE [LARGE SCALE GENOMIC DNA]</scope>
    <source>
        <strain evidence="9">cv. Huhao1</strain>
        <tissue evidence="8">Leaf</tissue>
    </source>
</reference>
<keyword evidence="9" id="KW-1185">Reference proteome</keyword>
<comment type="caution">
    <text evidence="8">The sequence shown here is derived from an EMBL/GenBank/DDBJ whole genome shotgun (WGS) entry which is preliminary data.</text>
</comment>
<dbReference type="InterPro" id="IPR011011">
    <property type="entry name" value="Znf_FYVE_PHD"/>
</dbReference>
<dbReference type="Gene3D" id="3.30.40.10">
    <property type="entry name" value="Zinc/RING finger domain, C3HC4 (zinc finger)"/>
    <property type="match status" value="2"/>
</dbReference>